<comment type="caution">
    <text evidence="3">The sequence shown here is derived from an EMBL/GenBank/DDBJ whole genome shotgun (WGS) entry which is preliminary data.</text>
</comment>
<evidence type="ECO:0000256" key="2">
    <source>
        <dbReference type="SAM" id="SignalP"/>
    </source>
</evidence>
<evidence type="ECO:0000256" key="1">
    <source>
        <dbReference type="SAM" id="MobiDB-lite"/>
    </source>
</evidence>
<accession>A0ABS1VJ97</accession>
<proteinExistence type="predicted"/>
<evidence type="ECO:0000313" key="3">
    <source>
        <dbReference type="EMBL" id="MBL7254734.1"/>
    </source>
</evidence>
<reference evidence="3 4" key="1">
    <citation type="submission" date="2021-01" db="EMBL/GenBank/DDBJ databases">
        <title>Actinoplanes sp. nov. LDG1-01 isolated from lichen.</title>
        <authorList>
            <person name="Saeng-In P."/>
            <person name="Phongsopitanun W."/>
            <person name="Kanchanasin P."/>
            <person name="Yuki M."/>
            <person name="Kudo T."/>
            <person name="Ohkuma M."/>
            <person name="Tanasupawat S."/>
        </authorList>
    </citation>
    <scope>NUCLEOTIDE SEQUENCE [LARGE SCALE GENOMIC DNA]</scope>
    <source>
        <strain evidence="3 4">LDG1-01</strain>
    </source>
</reference>
<feature type="region of interest" description="Disordered" evidence="1">
    <location>
        <begin position="28"/>
        <end position="62"/>
    </location>
</feature>
<keyword evidence="4" id="KW-1185">Reference proteome</keyword>
<evidence type="ECO:0000313" key="4">
    <source>
        <dbReference type="Proteomes" id="UP000598996"/>
    </source>
</evidence>
<name>A0ABS1VJ97_9ACTN</name>
<sequence>MRWRRPARGKLLRLAVVAILLGSAALTSWSPSSECEPPPALTAPAAKTPPASAPASDDGQVPAGSVGVPVRLADPAALALVEAGNRVDLLRLDESSGSTTPVADSALVLQVTGSDDPAIGGLLLALTPDEAAQAVAKPGQSFAVQIRPPEPS</sequence>
<keyword evidence="2" id="KW-0732">Signal</keyword>
<dbReference type="EMBL" id="JAENHO010000003">
    <property type="protein sequence ID" value="MBL7254734.1"/>
    <property type="molecule type" value="Genomic_DNA"/>
</dbReference>
<gene>
    <name evidence="3" type="ORF">JKJ07_10460</name>
</gene>
<feature type="chain" id="PRO_5047292023" description="Flp pilus assembly protein RcpC/CpaB domain-containing protein" evidence="2">
    <location>
        <begin position="30"/>
        <end position="152"/>
    </location>
</feature>
<organism evidence="3 4">
    <name type="scientific">Paractinoplanes lichenicola</name>
    <dbReference type="NCBI Taxonomy" id="2802976"/>
    <lineage>
        <taxon>Bacteria</taxon>
        <taxon>Bacillati</taxon>
        <taxon>Actinomycetota</taxon>
        <taxon>Actinomycetes</taxon>
        <taxon>Micromonosporales</taxon>
        <taxon>Micromonosporaceae</taxon>
        <taxon>Paractinoplanes</taxon>
    </lineage>
</organism>
<evidence type="ECO:0008006" key="5">
    <source>
        <dbReference type="Google" id="ProtNLM"/>
    </source>
</evidence>
<protein>
    <recommendedName>
        <fullName evidence="5">Flp pilus assembly protein RcpC/CpaB domain-containing protein</fullName>
    </recommendedName>
</protein>
<feature type="signal peptide" evidence="2">
    <location>
        <begin position="1"/>
        <end position="29"/>
    </location>
</feature>
<dbReference type="Proteomes" id="UP000598996">
    <property type="component" value="Unassembled WGS sequence"/>
</dbReference>
<feature type="compositionally biased region" description="Low complexity" evidence="1">
    <location>
        <begin position="42"/>
        <end position="56"/>
    </location>
</feature>